<evidence type="ECO:0000313" key="6">
    <source>
        <dbReference type="Proteomes" id="UP000533637"/>
    </source>
</evidence>
<evidence type="ECO:0000259" key="4">
    <source>
        <dbReference type="Pfam" id="PF00326"/>
    </source>
</evidence>
<dbReference type="Pfam" id="PF07676">
    <property type="entry name" value="PD40"/>
    <property type="match status" value="3"/>
</dbReference>
<dbReference type="GO" id="GO:0004177">
    <property type="term" value="F:aminopeptidase activity"/>
    <property type="evidence" value="ECO:0007669"/>
    <property type="project" value="UniProtKB-KW"/>
</dbReference>
<keyword evidence="1" id="KW-0732">Signal</keyword>
<comment type="caution">
    <text evidence="5">The sequence shown here is derived from an EMBL/GenBank/DDBJ whole genome shotgun (WGS) entry which is preliminary data.</text>
</comment>
<keyword evidence="5" id="KW-0031">Aminopeptidase</keyword>
<dbReference type="PANTHER" id="PTHR42776:SF13">
    <property type="entry name" value="DIPEPTIDYL-PEPTIDASE 5"/>
    <property type="match status" value="1"/>
</dbReference>
<dbReference type="Gene3D" id="2.120.10.30">
    <property type="entry name" value="TolB, C-terminal domain"/>
    <property type="match status" value="2"/>
</dbReference>
<gene>
    <name evidence="5" type="ORF">GGQ57_000880</name>
</gene>
<dbReference type="InterPro" id="IPR011042">
    <property type="entry name" value="6-blade_b-propeller_TolB-like"/>
</dbReference>
<reference evidence="5 6" key="1">
    <citation type="submission" date="2020-08" db="EMBL/GenBank/DDBJ databases">
        <title>Genomic Encyclopedia of Type Strains, Phase IV (KMG-IV): sequencing the most valuable type-strain genomes for metagenomic binning, comparative biology and taxonomic classification.</title>
        <authorList>
            <person name="Goeker M."/>
        </authorList>
    </citation>
    <scope>NUCLEOTIDE SEQUENCE [LARGE SCALE GENOMIC DNA]</scope>
    <source>
        <strain evidence="5 6">DSM 102983</strain>
    </source>
</reference>
<accession>A0ABR6KHK0</accession>
<proteinExistence type="predicted"/>
<feature type="domain" description="Peptidase S9 prolyl oligopeptidase catalytic" evidence="4">
    <location>
        <begin position="488"/>
        <end position="700"/>
    </location>
</feature>
<evidence type="ECO:0000256" key="3">
    <source>
        <dbReference type="ARBA" id="ARBA00022825"/>
    </source>
</evidence>
<evidence type="ECO:0000313" key="5">
    <source>
        <dbReference type="EMBL" id="MBB4620986.1"/>
    </source>
</evidence>
<keyword evidence="3" id="KW-0720">Serine protease</keyword>
<keyword evidence="5" id="KW-0645">Protease</keyword>
<dbReference type="Pfam" id="PF00326">
    <property type="entry name" value="Peptidase_S9"/>
    <property type="match status" value="1"/>
</dbReference>
<name>A0ABR6KHK0_9BACT</name>
<organism evidence="5 6">
    <name type="scientific">Parabacteroides faecis</name>
    <dbReference type="NCBI Taxonomy" id="1217282"/>
    <lineage>
        <taxon>Bacteria</taxon>
        <taxon>Pseudomonadati</taxon>
        <taxon>Bacteroidota</taxon>
        <taxon>Bacteroidia</taxon>
        <taxon>Bacteroidales</taxon>
        <taxon>Tannerellaceae</taxon>
        <taxon>Parabacteroides</taxon>
    </lineage>
</organism>
<keyword evidence="2" id="KW-0378">Hydrolase</keyword>
<keyword evidence="6" id="KW-1185">Reference proteome</keyword>
<dbReference type="InterPro" id="IPR029058">
    <property type="entry name" value="AB_hydrolase_fold"/>
</dbReference>
<dbReference type="SUPFAM" id="SSF82171">
    <property type="entry name" value="DPP6 N-terminal domain-like"/>
    <property type="match status" value="1"/>
</dbReference>
<dbReference type="InterPro" id="IPR011659">
    <property type="entry name" value="WD40"/>
</dbReference>
<dbReference type="Gene3D" id="3.40.50.1820">
    <property type="entry name" value="alpha/beta hydrolase"/>
    <property type="match status" value="1"/>
</dbReference>
<dbReference type="PROSITE" id="PS51257">
    <property type="entry name" value="PROKAR_LIPOPROTEIN"/>
    <property type="match status" value="1"/>
</dbReference>
<evidence type="ECO:0000256" key="1">
    <source>
        <dbReference type="ARBA" id="ARBA00022729"/>
    </source>
</evidence>
<dbReference type="PANTHER" id="PTHR42776">
    <property type="entry name" value="SERINE PEPTIDASE S9 FAMILY MEMBER"/>
    <property type="match status" value="1"/>
</dbReference>
<dbReference type="Proteomes" id="UP000533637">
    <property type="component" value="Unassembled WGS sequence"/>
</dbReference>
<dbReference type="SUPFAM" id="SSF53474">
    <property type="entry name" value="alpha/beta-Hydrolases"/>
    <property type="match status" value="1"/>
</dbReference>
<dbReference type="EMBL" id="JACHOC010000002">
    <property type="protein sequence ID" value="MBB4620986.1"/>
    <property type="molecule type" value="Genomic_DNA"/>
</dbReference>
<dbReference type="RefSeq" id="WP_183669147.1">
    <property type="nucleotide sequence ID" value="NZ_BMPB01000003.1"/>
</dbReference>
<protein>
    <submittedName>
        <fullName evidence="5">Dipeptidyl aminopeptidase/acylaminoacyl peptidase</fullName>
    </submittedName>
</protein>
<sequence length="701" mass="79501">MNKSIATMVMATSVLLGACNQEAKKAEDTKPVIGRSEIKIADGRMTPEALWAMGRIGGMNVSPDGQKVVYTVAYYSVPLNTSNREVFVMNADGSDNKQITHTPFSENEATWIKGGKKIAFLSGESGSSQLWEMNPDGTERRQLSNYDGDIEGFAFSPDEKKVLFISQVKTVPSTKDKYPDLDKATGIIVTDLMYKHWDEWVTTAPHPFIADFDGNKVGSPIDVLEGEPFESPMKPFGGIEQLAWNTTSDKVAYTCRKKTGKEYAISTNSDIYVYDLNTKQTVNISEGIMGYDTNPQYSPDGKYIAWQSMERDGYEADQNRLMVMNLETGEKTFASKDFDSNVDGFCWSADARSIYFTGVWHGESQVYKIDLNDGNKLTALTSGMYDYDSVNLLGENKLIAKRHSMSMGDEIYTIDLADNNKVTQLTTENKQIYDQLEMGKVEGRWMKTTDGKQMLTWVIYPPHFDPNKKYPTLLFCEGGPQSPVSQFWSYRWNFQIMAANDYIIVAPNRRGLPGFGMEWNEQISGDYGGQCMKDYFTAIDEMAKEPYVDNDRLGCVGASFGGFSVYWLAGHHDKRFKAFIAHDGIFNMEMQYLETEEMWFANWDMGGAYWEKNNPVAQRTFANSPHRFVDKWDTPILCIHGEKDYRILAGQGMAAFNAAVLRGVPAELLIYPDENHWVLKPQNGVLWQRTFFEWLDKWVKK</sequence>
<evidence type="ECO:0000256" key="2">
    <source>
        <dbReference type="ARBA" id="ARBA00022801"/>
    </source>
</evidence>
<dbReference type="InterPro" id="IPR001375">
    <property type="entry name" value="Peptidase_S9_cat"/>
</dbReference>